<feature type="non-terminal residue" evidence="2">
    <location>
        <position position="146"/>
    </location>
</feature>
<dbReference type="AlphaFoldDB" id="A0A1B6GY88"/>
<evidence type="ECO:0000313" key="2">
    <source>
        <dbReference type="EMBL" id="JAS67362.1"/>
    </source>
</evidence>
<feature type="compositionally biased region" description="Low complexity" evidence="1">
    <location>
        <begin position="74"/>
        <end position="92"/>
    </location>
</feature>
<protein>
    <submittedName>
        <fullName evidence="2">Uncharacterized protein</fullName>
    </submittedName>
</protein>
<gene>
    <name evidence="2" type="ORF">g.47558</name>
</gene>
<dbReference type="EMBL" id="GECZ01002407">
    <property type="protein sequence ID" value="JAS67362.1"/>
    <property type="molecule type" value="Transcribed_RNA"/>
</dbReference>
<reference evidence="2" key="1">
    <citation type="submission" date="2015-11" db="EMBL/GenBank/DDBJ databases">
        <title>De novo transcriptome assembly of four potential Pierce s Disease insect vectors from Arizona vineyards.</title>
        <authorList>
            <person name="Tassone E.E."/>
        </authorList>
    </citation>
    <scope>NUCLEOTIDE SEQUENCE</scope>
</reference>
<organism evidence="2">
    <name type="scientific">Cuerna arida</name>
    <dbReference type="NCBI Taxonomy" id="1464854"/>
    <lineage>
        <taxon>Eukaryota</taxon>
        <taxon>Metazoa</taxon>
        <taxon>Ecdysozoa</taxon>
        <taxon>Arthropoda</taxon>
        <taxon>Hexapoda</taxon>
        <taxon>Insecta</taxon>
        <taxon>Pterygota</taxon>
        <taxon>Neoptera</taxon>
        <taxon>Paraneoptera</taxon>
        <taxon>Hemiptera</taxon>
        <taxon>Auchenorrhyncha</taxon>
        <taxon>Membracoidea</taxon>
        <taxon>Cicadellidae</taxon>
        <taxon>Cicadellinae</taxon>
        <taxon>Proconiini</taxon>
        <taxon>Cuerna</taxon>
    </lineage>
</organism>
<evidence type="ECO:0000256" key="1">
    <source>
        <dbReference type="SAM" id="MobiDB-lite"/>
    </source>
</evidence>
<name>A0A1B6GY88_9HEMI</name>
<accession>A0A1B6GY88</accession>
<feature type="region of interest" description="Disordered" evidence="1">
    <location>
        <begin position="73"/>
        <end position="92"/>
    </location>
</feature>
<sequence length="146" mass="16074">MYELHPISETSLNHSDSVQQVISNLIAAENGDNVPRTPEILNSLIAMTNPLDNYQISGHESAKFRTNLNQFGQLNTDSNSSSSTLSKDSSSMSPISIQQTCSQLIKAGLKLSIESKIKNNAAPVRQELRQFDRTVDNGELQLLDLD</sequence>
<proteinExistence type="predicted"/>